<dbReference type="RefSeq" id="XP_029226775.1">
    <property type="nucleotide sequence ID" value="XM_029373100.1"/>
</dbReference>
<gene>
    <name evidence="3" type="ORF">Tco025E_06212</name>
</gene>
<feature type="compositionally biased region" description="Basic and acidic residues" evidence="1">
    <location>
        <begin position="175"/>
        <end position="186"/>
    </location>
</feature>
<feature type="signal peptide" evidence="2">
    <location>
        <begin position="1"/>
        <end position="18"/>
    </location>
</feature>
<dbReference type="GeneID" id="40319823"/>
<feature type="compositionally biased region" description="Low complexity" evidence="1">
    <location>
        <begin position="100"/>
        <end position="121"/>
    </location>
</feature>
<sequence length="197" mass="19778">MSVLVFASPALLPRSACAAAQPPSASLCSLLSSPAAPGACVKLKPTGEAPQESHGAASAEHARPHPGETTTGILTCVAAPRGGHRSNSRAEEGSGHATHAGRPAAADEAGRAEPAGAAHAAPRARRTGRPSEQPRRGARPAGEGAARGVKRDAGARALPCGALAKLAVEGGRGPAEAREKRAEAQARRKQGASMKQR</sequence>
<keyword evidence="2" id="KW-0732">Signal</keyword>
<accession>A0A3R7N5Y3</accession>
<evidence type="ECO:0000313" key="4">
    <source>
        <dbReference type="Proteomes" id="UP000284403"/>
    </source>
</evidence>
<dbReference type="EMBL" id="MKKU01000410">
    <property type="protein sequence ID" value="RNF13336.1"/>
    <property type="molecule type" value="Genomic_DNA"/>
</dbReference>
<organism evidence="3 4">
    <name type="scientific">Trypanosoma conorhini</name>
    <dbReference type="NCBI Taxonomy" id="83891"/>
    <lineage>
        <taxon>Eukaryota</taxon>
        <taxon>Discoba</taxon>
        <taxon>Euglenozoa</taxon>
        <taxon>Kinetoplastea</taxon>
        <taxon>Metakinetoplastina</taxon>
        <taxon>Trypanosomatida</taxon>
        <taxon>Trypanosomatidae</taxon>
        <taxon>Trypanosoma</taxon>
    </lineage>
</organism>
<keyword evidence="4" id="KW-1185">Reference proteome</keyword>
<dbReference type="Proteomes" id="UP000284403">
    <property type="component" value="Unassembled WGS sequence"/>
</dbReference>
<evidence type="ECO:0000313" key="3">
    <source>
        <dbReference type="EMBL" id="RNF13336.1"/>
    </source>
</evidence>
<evidence type="ECO:0000256" key="2">
    <source>
        <dbReference type="SAM" id="SignalP"/>
    </source>
</evidence>
<dbReference type="AlphaFoldDB" id="A0A3R7N5Y3"/>
<name>A0A3R7N5Y3_9TRYP</name>
<evidence type="ECO:0000256" key="1">
    <source>
        <dbReference type="SAM" id="MobiDB-lite"/>
    </source>
</evidence>
<reference evidence="3 4" key="1">
    <citation type="journal article" date="2018" name="BMC Genomics">
        <title>Genomic comparison of Trypanosoma conorhini and Trypanosoma rangeli to Trypanosoma cruzi strains of high and low virulence.</title>
        <authorList>
            <person name="Bradwell K.R."/>
            <person name="Koparde V.N."/>
            <person name="Matveyev A.V."/>
            <person name="Serrano M.G."/>
            <person name="Alves J.M."/>
            <person name="Parikh H."/>
            <person name="Huang B."/>
            <person name="Lee V."/>
            <person name="Espinosa-Alvarez O."/>
            <person name="Ortiz P.A."/>
            <person name="Costa-Martins A.G."/>
            <person name="Teixeira M.M."/>
            <person name="Buck G.A."/>
        </authorList>
    </citation>
    <scope>NUCLEOTIDE SEQUENCE [LARGE SCALE GENOMIC DNA]</scope>
    <source>
        <strain evidence="3 4">025E</strain>
    </source>
</reference>
<feature type="region of interest" description="Disordered" evidence="1">
    <location>
        <begin position="42"/>
        <end position="197"/>
    </location>
</feature>
<protein>
    <submittedName>
        <fullName evidence="3">Uncharacterized protein</fullName>
    </submittedName>
</protein>
<feature type="chain" id="PRO_5018538233" evidence="2">
    <location>
        <begin position="19"/>
        <end position="197"/>
    </location>
</feature>
<comment type="caution">
    <text evidence="3">The sequence shown here is derived from an EMBL/GenBank/DDBJ whole genome shotgun (WGS) entry which is preliminary data.</text>
</comment>
<proteinExistence type="predicted"/>